<feature type="binding site" evidence="2">
    <location>
        <position position="86"/>
    </location>
    <ligand>
        <name>Cu cation</name>
        <dbReference type="ChEBI" id="CHEBI:23378"/>
    </ligand>
</feature>
<comment type="similarity">
    <text evidence="1">Belongs to the SCO1/2 family.</text>
</comment>
<dbReference type="EMBL" id="LN885086">
    <property type="protein sequence ID" value="CUQ65992.1"/>
    <property type="molecule type" value="Genomic_DNA"/>
</dbReference>
<dbReference type="InterPro" id="IPR003782">
    <property type="entry name" value="SCO1/SenC"/>
</dbReference>
<organism evidence="4 5">
    <name type="scientific">Candidatus Nitrospira inopinata</name>
    <dbReference type="NCBI Taxonomy" id="1715989"/>
    <lineage>
        <taxon>Bacteria</taxon>
        <taxon>Pseudomonadati</taxon>
        <taxon>Nitrospirota</taxon>
        <taxon>Nitrospiria</taxon>
        <taxon>Nitrospirales</taxon>
        <taxon>Nitrospiraceae</taxon>
        <taxon>Nitrospira</taxon>
    </lineage>
</organism>
<evidence type="ECO:0000256" key="2">
    <source>
        <dbReference type="PIRSR" id="PIRSR603782-1"/>
    </source>
</evidence>
<keyword evidence="3" id="KW-1015">Disulfide bond</keyword>
<gene>
    <name evidence="4" type="ORF">NITINOP_1017</name>
</gene>
<keyword evidence="5" id="KW-1185">Reference proteome</keyword>
<sequence>MILTRSWFSDHRSQLRHGLIMAAVAGWLIGPAVDAPQAAEPIPSDERARQYFTDEPVVDQDGRSHRFYSDLLAGHTVLIHAFYAQCREACPLQVDRLRLVRTRLGSVFGSTVRFLSLSVDVAHDQPEQLKTFAHRHGADEPGWYFLSGHPVRFSLVLKRLGLWTDDPSDHQTLFIVGRPATKHWKKLRPDASPEEVARALIQLADE</sequence>
<dbReference type="Pfam" id="PF02630">
    <property type="entry name" value="SCO1-SenC"/>
    <property type="match status" value="1"/>
</dbReference>
<dbReference type="Proteomes" id="UP000066284">
    <property type="component" value="Chromosome 1"/>
</dbReference>
<evidence type="ECO:0000256" key="1">
    <source>
        <dbReference type="ARBA" id="ARBA00010996"/>
    </source>
</evidence>
<dbReference type="SUPFAM" id="SSF52833">
    <property type="entry name" value="Thioredoxin-like"/>
    <property type="match status" value="1"/>
</dbReference>
<protein>
    <submittedName>
        <fullName evidence="4">Cytochrome oxidase biogenesis protein Sco1/SenC/PrrC, putative copper metallochaperone</fullName>
    </submittedName>
</protein>
<evidence type="ECO:0000313" key="5">
    <source>
        <dbReference type="Proteomes" id="UP000066284"/>
    </source>
</evidence>
<feature type="disulfide bond" description="Redox-active" evidence="3">
    <location>
        <begin position="86"/>
        <end position="90"/>
    </location>
</feature>
<dbReference type="InterPro" id="IPR036249">
    <property type="entry name" value="Thioredoxin-like_sf"/>
</dbReference>
<dbReference type="AlphaFoldDB" id="A0A0S4KS05"/>
<name>A0A0S4KS05_9BACT</name>
<reference evidence="5" key="1">
    <citation type="submission" date="2015-09" db="EMBL/GenBank/DDBJ databases">
        <authorList>
            <person name="Daims H."/>
        </authorList>
    </citation>
    <scope>NUCLEOTIDE SEQUENCE [LARGE SCALE GENOMIC DNA]</scope>
</reference>
<dbReference type="Gene3D" id="3.40.30.10">
    <property type="entry name" value="Glutaredoxin"/>
    <property type="match status" value="1"/>
</dbReference>
<accession>A0A0S4KS05</accession>
<dbReference type="GO" id="GO:0046872">
    <property type="term" value="F:metal ion binding"/>
    <property type="evidence" value="ECO:0007669"/>
    <property type="project" value="UniProtKB-KW"/>
</dbReference>
<keyword evidence="2" id="KW-0186">Copper</keyword>
<dbReference type="CDD" id="cd02968">
    <property type="entry name" value="SCO"/>
    <property type="match status" value="1"/>
</dbReference>
<dbReference type="KEGG" id="nio:NITINOP_1017"/>
<proteinExistence type="inferred from homology"/>
<feature type="binding site" evidence="2">
    <location>
        <position position="90"/>
    </location>
    <ligand>
        <name>Cu cation</name>
        <dbReference type="ChEBI" id="CHEBI:23378"/>
    </ligand>
</feature>
<evidence type="ECO:0000256" key="3">
    <source>
        <dbReference type="PIRSR" id="PIRSR603782-2"/>
    </source>
</evidence>
<dbReference type="STRING" id="1715989.NITINOP_1017"/>
<evidence type="ECO:0000313" key="4">
    <source>
        <dbReference type="EMBL" id="CUQ65992.1"/>
    </source>
</evidence>
<keyword evidence="2" id="KW-0479">Metal-binding</keyword>